<dbReference type="AlphaFoldDB" id="A0AAD8KBD6"/>
<dbReference type="PANTHER" id="PTHR34779">
    <property type="entry name" value="OS09G0542900 PROTEIN"/>
    <property type="match status" value="1"/>
</dbReference>
<evidence type="ECO:0000313" key="3">
    <source>
        <dbReference type="Proteomes" id="UP001229421"/>
    </source>
</evidence>
<proteinExistence type="predicted"/>
<feature type="region of interest" description="Disordered" evidence="1">
    <location>
        <begin position="28"/>
        <end position="51"/>
    </location>
</feature>
<feature type="compositionally biased region" description="Basic and acidic residues" evidence="1">
    <location>
        <begin position="37"/>
        <end position="46"/>
    </location>
</feature>
<dbReference type="EMBL" id="JAUHHV010000007">
    <property type="protein sequence ID" value="KAK1419724.1"/>
    <property type="molecule type" value="Genomic_DNA"/>
</dbReference>
<accession>A0AAD8KBD6</accession>
<dbReference type="PANTHER" id="PTHR34779:SF1">
    <property type="entry name" value="OS09G0542900 PROTEIN"/>
    <property type="match status" value="1"/>
</dbReference>
<comment type="caution">
    <text evidence="2">The sequence shown here is derived from an EMBL/GenBank/DDBJ whole genome shotgun (WGS) entry which is preliminary data.</text>
</comment>
<evidence type="ECO:0008006" key="4">
    <source>
        <dbReference type="Google" id="ProtNLM"/>
    </source>
</evidence>
<evidence type="ECO:0000256" key="1">
    <source>
        <dbReference type="SAM" id="MobiDB-lite"/>
    </source>
</evidence>
<protein>
    <recommendedName>
        <fullName evidence="4">Syringolide-induced protein 14-1-1</fullName>
    </recommendedName>
</protein>
<dbReference type="Proteomes" id="UP001229421">
    <property type="component" value="Unassembled WGS sequence"/>
</dbReference>
<reference evidence="2" key="1">
    <citation type="journal article" date="2023" name="bioRxiv">
        <title>Improved chromosome-level genome assembly for marigold (Tagetes erecta).</title>
        <authorList>
            <person name="Jiang F."/>
            <person name="Yuan L."/>
            <person name="Wang S."/>
            <person name="Wang H."/>
            <person name="Xu D."/>
            <person name="Wang A."/>
            <person name="Fan W."/>
        </authorList>
    </citation>
    <scope>NUCLEOTIDE SEQUENCE</scope>
    <source>
        <strain evidence="2">WSJ</strain>
        <tissue evidence="2">Leaf</tissue>
    </source>
</reference>
<dbReference type="InterPro" id="IPR038796">
    <property type="entry name" value="At1g76070-like"/>
</dbReference>
<keyword evidence="3" id="KW-1185">Reference proteome</keyword>
<organism evidence="2 3">
    <name type="scientific">Tagetes erecta</name>
    <name type="common">African marigold</name>
    <dbReference type="NCBI Taxonomy" id="13708"/>
    <lineage>
        <taxon>Eukaryota</taxon>
        <taxon>Viridiplantae</taxon>
        <taxon>Streptophyta</taxon>
        <taxon>Embryophyta</taxon>
        <taxon>Tracheophyta</taxon>
        <taxon>Spermatophyta</taxon>
        <taxon>Magnoliopsida</taxon>
        <taxon>eudicotyledons</taxon>
        <taxon>Gunneridae</taxon>
        <taxon>Pentapetalae</taxon>
        <taxon>asterids</taxon>
        <taxon>campanulids</taxon>
        <taxon>Asterales</taxon>
        <taxon>Asteraceae</taxon>
        <taxon>Asteroideae</taxon>
        <taxon>Heliantheae alliance</taxon>
        <taxon>Tageteae</taxon>
        <taxon>Tagetes</taxon>
    </lineage>
</organism>
<sequence>MEHQKSTGKSMNKILNFLPRATSSFTFQNPPIYSPSKDNKQSEKTHKSNLGIGFSGPLVSIVPSDTRRKIKNDSKMTFLQQPTNQLTESVSPRVSCMGQVKCKHYRKLTGAGNVTNKWTNKFSRTTSCAPVRSYHKEEDQETVEKVIKTDSVVVKSKKKLGFRSLFGGGGGGSRRKSDDIPALTFEKGPCLSTMKRFSSGREAFMSFDWTTQVAPLVTGNSPDGEEVAVPSSAPVVVRNEGVCGDFVRVGGVKLEPRKEINLWKRRTMAQPKPLQLHGAN</sequence>
<gene>
    <name evidence="2" type="ORF">QVD17_29007</name>
</gene>
<evidence type="ECO:0000313" key="2">
    <source>
        <dbReference type="EMBL" id="KAK1419724.1"/>
    </source>
</evidence>
<name>A0AAD8KBD6_TARER</name>